<dbReference type="Proteomes" id="UP000177096">
    <property type="component" value="Unassembled WGS sequence"/>
</dbReference>
<dbReference type="GO" id="GO:0006796">
    <property type="term" value="P:phosphate-containing compound metabolic process"/>
    <property type="evidence" value="ECO:0007669"/>
    <property type="project" value="InterPro"/>
</dbReference>
<feature type="binding site" evidence="7">
    <location>
        <position position="54"/>
    </location>
    <ligand>
        <name>substrate</name>
    </ligand>
</feature>
<feature type="binding site" evidence="7">
    <location>
        <position position="64"/>
    </location>
    <ligand>
        <name>Mg(2+)</name>
        <dbReference type="ChEBI" id="CHEBI:18420"/>
        <label>1</label>
    </ligand>
</feature>
<comment type="caution">
    <text evidence="8">The sequence shown here is derived from an EMBL/GenBank/DDBJ whole genome shotgun (WGS) entry which is preliminary data.</text>
</comment>
<dbReference type="EC" id="3.6.1.1" evidence="7"/>
<comment type="similarity">
    <text evidence="7">Belongs to the PPase family.</text>
</comment>
<comment type="function">
    <text evidence="7">Catalyzes the hydrolysis of inorganic pyrophosphate (PPi) forming two phosphate ions.</text>
</comment>
<keyword evidence="2 7" id="KW-0963">Cytoplasm</keyword>
<dbReference type="InterPro" id="IPR036649">
    <property type="entry name" value="Pyrophosphatase_sf"/>
</dbReference>
<accession>A0A1G2UHT3</accession>
<evidence type="ECO:0000256" key="4">
    <source>
        <dbReference type="ARBA" id="ARBA00022801"/>
    </source>
</evidence>
<feature type="binding site" evidence="7">
    <location>
        <position position="138"/>
    </location>
    <ligand>
        <name>substrate</name>
    </ligand>
</feature>
<comment type="subcellular location">
    <subcellularLocation>
        <location evidence="7">Cytoplasm</location>
    </subcellularLocation>
</comment>
<evidence type="ECO:0000313" key="8">
    <source>
        <dbReference type="EMBL" id="OHB08984.1"/>
    </source>
</evidence>
<feature type="binding site" evidence="7">
    <location>
        <position position="69"/>
    </location>
    <ligand>
        <name>Mg(2+)</name>
        <dbReference type="ChEBI" id="CHEBI:18420"/>
        <label>1</label>
    </ligand>
</feature>
<evidence type="ECO:0000256" key="1">
    <source>
        <dbReference type="ARBA" id="ARBA00001946"/>
    </source>
</evidence>
<dbReference type="SUPFAM" id="SSF50324">
    <property type="entry name" value="Inorganic pyrophosphatase"/>
    <property type="match status" value="1"/>
</dbReference>
<organism evidence="8 9">
    <name type="scientific">Candidatus Zambryskibacteria bacterium RIFCSPLOWO2_02_FULL_39_14</name>
    <dbReference type="NCBI Taxonomy" id="1802769"/>
    <lineage>
        <taxon>Bacteria</taxon>
        <taxon>Candidatus Zambryskiibacteriota</taxon>
    </lineage>
</organism>
<dbReference type="GO" id="GO:0005737">
    <property type="term" value="C:cytoplasm"/>
    <property type="evidence" value="ECO:0007669"/>
    <property type="project" value="UniProtKB-SubCell"/>
</dbReference>
<evidence type="ECO:0000256" key="6">
    <source>
        <dbReference type="ARBA" id="ARBA00047820"/>
    </source>
</evidence>
<dbReference type="Gene3D" id="3.90.80.10">
    <property type="entry name" value="Inorganic pyrophosphatase"/>
    <property type="match status" value="1"/>
</dbReference>
<evidence type="ECO:0000256" key="2">
    <source>
        <dbReference type="ARBA" id="ARBA00022490"/>
    </source>
</evidence>
<dbReference type="EMBL" id="MHWM01000014">
    <property type="protein sequence ID" value="OHB08984.1"/>
    <property type="molecule type" value="Genomic_DNA"/>
</dbReference>
<comment type="cofactor">
    <cofactor evidence="1 7">
        <name>Mg(2+)</name>
        <dbReference type="ChEBI" id="CHEBI:18420"/>
    </cofactor>
</comment>
<feature type="binding site" evidence="7">
    <location>
        <position position="28"/>
    </location>
    <ligand>
        <name>substrate</name>
    </ligand>
</feature>
<dbReference type="InterPro" id="IPR008162">
    <property type="entry name" value="Pyrophosphatase"/>
</dbReference>
<keyword evidence="5 7" id="KW-0460">Magnesium</keyword>
<evidence type="ECO:0000256" key="5">
    <source>
        <dbReference type="ARBA" id="ARBA00022842"/>
    </source>
</evidence>
<proteinExistence type="inferred from homology"/>
<evidence type="ECO:0000313" key="9">
    <source>
        <dbReference type="Proteomes" id="UP000177096"/>
    </source>
</evidence>
<comment type="subunit">
    <text evidence="7">Homohexamer.</text>
</comment>
<dbReference type="PANTHER" id="PTHR10286">
    <property type="entry name" value="INORGANIC PYROPHOSPHATASE"/>
    <property type="match status" value="1"/>
</dbReference>
<keyword evidence="3 7" id="KW-0479">Metal-binding</keyword>
<dbReference type="Pfam" id="PF00719">
    <property type="entry name" value="Pyrophosphatase"/>
    <property type="match status" value="1"/>
</dbReference>
<name>A0A1G2UHT3_9BACT</name>
<dbReference type="GO" id="GO:0000287">
    <property type="term" value="F:magnesium ion binding"/>
    <property type="evidence" value="ECO:0007669"/>
    <property type="project" value="UniProtKB-UniRule"/>
</dbReference>
<dbReference type="PROSITE" id="PS00387">
    <property type="entry name" value="PPASE"/>
    <property type="match status" value="1"/>
</dbReference>
<protein>
    <recommendedName>
        <fullName evidence="7">Inorganic pyrophosphatase</fullName>
        <ecNumber evidence="7">3.6.1.1</ecNumber>
    </recommendedName>
    <alternativeName>
        <fullName evidence="7">Pyrophosphate phospho-hydrolase</fullName>
        <shortName evidence="7">PPase</shortName>
    </alternativeName>
</protein>
<gene>
    <name evidence="7" type="primary">ppa</name>
    <name evidence="8" type="ORF">A3I86_01265</name>
</gene>
<reference evidence="8 9" key="1">
    <citation type="journal article" date="2016" name="Nat. Commun.">
        <title>Thousands of microbial genomes shed light on interconnected biogeochemical processes in an aquifer system.</title>
        <authorList>
            <person name="Anantharaman K."/>
            <person name="Brown C.T."/>
            <person name="Hug L.A."/>
            <person name="Sharon I."/>
            <person name="Castelle C.J."/>
            <person name="Probst A.J."/>
            <person name="Thomas B.C."/>
            <person name="Singh A."/>
            <person name="Wilkins M.J."/>
            <person name="Karaoz U."/>
            <person name="Brodie E.L."/>
            <person name="Williams K.H."/>
            <person name="Hubbard S.S."/>
            <person name="Banfield J.F."/>
        </authorList>
    </citation>
    <scope>NUCLEOTIDE SEQUENCE [LARGE SCALE GENOMIC DNA]</scope>
</reference>
<evidence type="ECO:0000256" key="3">
    <source>
        <dbReference type="ARBA" id="ARBA00022723"/>
    </source>
</evidence>
<feature type="binding site" evidence="7">
    <location>
        <position position="69"/>
    </location>
    <ligand>
        <name>Mg(2+)</name>
        <dbReference type="ChEBI" id="CHEBI:18420"/>
        <label>2</label>
    </ligand>
</feature>
<sequence length="175" mass="20167">MNLWHDIEPGTKETINVIVEINKGSKNKYEIDKKTGLIALDRVAHTAQDFPFDYGFVPRSLWHDNDPLDVILLTTYPLLPGVLVHARPVAIMNMIDNGESDDKIIAVPVDDPRFETVQDLDEINPHTLKEIEHFYSTYKKLQNKIVDVKGFKKKKEAQSTFEEGLKLYIEKFQTK</sequence>
<feature type="binding site" evidence="7">
    <location>
        <position position="42"/>
    </location>
    <ligand>
        <name>substrate</name>
    </ligand>
</feature>
<evidence type="ECO:0000256" key="7">
    <source>
        <dbReference type="HAMAP-Rule" id="MF_00209"/>
    </source>
</evidence>
<dbReference type="HAMAP" id="MF_00209">
    <property type="entry name" value="Inorganic_PPase"/>
    <property type="match status" value="1"/>
</dbReference>
<dbReference type="CDD" id="cd00412">
    <property type="entry name" value="pyrophosphatase"/>
    <property type="match status" value="1"/>
</dbReference>
<dbReference type="GO" id="GO:0004427">
    <property type="term" value="F:inorganic diphosphate phosphatase activity"/>
    <property type="evidence" value="ECO:0007669"/>
    <property type="project" value="UniProtKB-UniRule"/>
</dbReference>
<keyword evidence="4 7" id="KW-0378">Hydrolase</keyword>
<dbReference type="FunFam" id="3.90.80.10:FF:000003">
    <property type="entry name" value="Inorganic pyrophosphatase"/>
    <property type="match status" value="1"/>
</dbReference>
<dbReference type="AlphaFoldDB" id="A0A1G2UHT3"/>
<feature type="binding site" evidence="7">
    <location>
        <position position="101"/>
    </location>
    <ligand>
        <name>Mg(2+)</name>
        <dbReference type="ChEBI" id="CHEBI:18420"/>
        <label>1</label>
    </ligand>
</feature>
<comment type="catalytic activity">
    <reaction evidence="6 7">
        <text>diphosphate + H2O = 2 phosphate + H(+)</text>
        <dbReference type="Rhea" id="RHEA:24576"/>
        <dbReference type="ChEBI" id="CHEBI:15377"/>
        <dbReference type="ChEBI" id="CHEBI:15378"/>
        <dbReference type="ChEBI" id="CHEBI:33019"/>
        <dbReference type="ChEBI" id="CHEBI:43474"/>
        <dbReference type="EC" id="3.6.1.1"/>
    </reaction>
</comment>